<sequence>MATAQSKAKAKTKAMKATITQASLLEASRKRPASSTPPAEAHFTSQARAKKTKGDPDEGIQDSKEEPPSAKPVNITAEDREKHIKELEKLVEDLKSTVSAMRLDRSYMHGTYNNWPPISIAEWPEKLVGLLSTCNDWKYEFGFRSSKGKYEHLSKEQKKQLIANMEGYVIQDDFDKIVPRLPPNVRCNILAIFAGIIVAKEIFSLFFTNPFWYLEWPDSRSSNDGEGPGVETPFGAQLNHLYQIFLDTDAQLARHWRAQTTRLSNASNLLLSPNPAFGLKNLALREAKVKQVAAARLADKSFQCLLKDNEDEGRIQDREIFLSSLYKKGAELAVAMATSQPDLEWRTLEDFPPLFHCSSKEIEAAHIHGLRERESRLNGHRVLAVTEPSFWQVGGWNRDGKDKIIYKGSVLVDDPIGLPEDALSTDEDVRAKRKQRQAKRAAKKAEEGDKEKPPPKGKAKKATKKRT</sequence>
<dbReference type="GeneID" id="36546392"/>
<feature type="region of interest" description="Disordered" evidence="1">
    <location>
        <begin position="417"/>
        <end position="467"/>
    </location>
</feature>
<name>A0A2I1D3E1_ASPC2</name>
<accession>A0A2I1D3E1</accession>
<feature type="compositionally biased region" description="Basic and acidic residues" evidence="1">
    <location>
        <begin position="443"/>
        <end position="454"/>
    </location>
</feature>
<dbReference type="AlphaFoldDB" id="A0A2I1D3E1"/>
<dbReference type="OrthoDB" id="4502630at2759"/>
<evidence type="ECO:0000313" key="2">
    <source>
        <dbReference type="EMBL" id="PKY04393.1"/>
    </source>
</evidence>
<feature type="region of interest" description="Disordered" evidence="1">
    <location>
        <begin position="1"/>
        <end position="80"/>
    </location>
</feature>
<feature type="compositionally biased region" description="Basic residues" evidence="1">
    <location>
        <begin position="455"/>
        <end position="467"/>
    </location>
</feature>
<dbReference type="EMBL" id="MSFM01000006">
    <property type="protein sequence ID" value="PKY04393.1"/>
    <property type="molecule type" value="Genomic_DNA"/>
</dbReference>
<evidence type="ECO:0000256" key="1">
    <source>
        <dbReference type="SAM" id="MobiDB-lite"/>
    </source>
</evidence>
<protein>
    <submittedName>
        <fullName evidence="2">Uncharacterized protein</fullName>
    </submittedName>
</protein>
<proteinExistence type="predicted"/>
<reference evidence="2" key="1">
    <citation type="submission" date="2016-12" db="EMBL/GenBank/DDBJ databases">
        <title>The genomes of Aspergillus section Nigri reveals drivers in fungal speciation.</title>
        <authorList>
            <consortium name="DOE Joint Genome Institute"/>
            <person name="Vesth T.C."/>
            <person name="Nybo J."/>
            <person name="Theobald S."/>
            <person name="Brandl J."/>
            <person name="Frisvad J.C."/>
            <person name="Nielsen K.F."/>
            <person name="Lyhne E.K."/>
            <person name="Kogle M.E."/>
            <person name="Kuo A."/>
            <person name="Riley R."/>
            <person name="Clum A."/>
            <person name="Nolan M."/>
            <person name="Lipzen A."/>
            <person name="Salamov A."/>
            <person name="Henrissat B."/>
            <person name="Wiebenga A."/>
            <person name="De vries R.P."/>
            <person name="Grigoriev I.V."/>
            <person name="Mortensen U.H."/>
            <person name="Andersen M.R."/>
            <person name="Baker S.E."/>
        </authorList>
    </citation>
    <scope>NUCLEOTIDE SEQUENCE</scope>
    <source>
        <strain evidence="2">IBT 28561</strain>
    </source>
</reference>
<keyword evidence="3" id="KW-1185">Reference proteome</keyword>
<feature type="compositionally biased region" description="Basic residues" evidence="1">
    <location>
        <begin position="431"/>
        <end position="442"/>
    </location>
</feature>
<evidence type="ECO:0000313" key="3">
    <source>
        <dbReference type="Proteomes" id="UP000234254"/>
    </source>
</evidence>
<feature type="compositionally biased region" description="Basic and acidic residues" evidence="1">
    <location>
        <begin position="52"/>
        <end position="68"/>
    </location>
</feature>
<dbReference type="VEuPathDB" id="FungiDB:P168DRAFT_304675"/>
<feature type="compositionally biased region" description="Polar residues" evidence="1">
    <location>
        <begin position="33"/>
        <end position="47"/>
    </location>
</feature>
<comment type="caution">
    <text evidence="2">The sequence shown here is derived from an EMBL/GenBank/DDBJ whole genome shotgun (WGS) entry which is preliminary data.</text>
</comment>
<dbReference type="Proteomes" id="UP000234254">
    <property type="component" value="Unassembled WGS sequence"/>
</dbReference>
<dbReference type="RefSeq" id="XP_024692987.1">
    <property type="nucleotide sequence ID" value="XM_024838868.1"/>
</dbReference>
<organism evidence="2 3">
    <name type="scientific">Aspergillus campestris (strain IBT 28561)</name>
    <dbReference type="NCBI Taxonomy" id="1392248"/>
    <lineage>
        <taxon>Eukaryota</taxon>
        <taxon>Fungi</taxon>
        <taxon>Dikarya</taxon>
        <taxon>Ascomycota</taxon>
        <taxon>Pezizomycotina</taxon>
        <taxon>Eurotiomycetes</taxon>
        <taxon>Eurotiomycetidae</taxon>
        <taxon>Eurotiales</taxon>
        <taxon>Aspergillaceae</taxon>
        <taxon>Aspergillus</taxon>
        <taxon>Aspergillus subgen. Circumdati</taxon>
    </lineage>
</organism>
<gene>
    <name evidence="2" type="ORF">P168DRAFT_304675</name>
</gene>